<feature type="region of interest" description="Disordered" evidence="4">
    <location>
        <begin position="113"/>
        <end position="156"/>
    </location>
</feature>
<dbReference type="Proteomes" id="UP001143548">
    <property type="component" value="Unassembled WGS sequence"/>
</dbReference>
<dbReference type="EMBL" id="BROQ01000127">
    <property type="protein sequence ID" value="GKZ25917.1"/>
    <property type="molecule type" value="Genomic_DNA"/>
</dbReference>
<sequence>MSLSDHKDTIQRLYVDESLTLDELMGSMERDFGIRASKDTYKRLFKKWELRKNNNRDFYVWANHRIEKRSHANPKKKTQIRLNGKAIDEKTIRKNIPRQVSIYDQARAAAASPATPQGYSIVTPAGSTPGQPQDTSATPGETASSSQPTSLESDITDKEDLTEIKLLAEVMQDCGSFLSQWGQMNVSTSRKNLAQLYTSVAERVITDTWDLQSHPRHTPRLLPVLGFDILHSSYKDDFERVQLQLRNLPQDIYADTVRTARFIASAKGCVNAAAALFDNQLNVDSRDSKGQTCLGIAVLHNHPAMVSFLIARGANVNNRRRDGQTVWTQICISEEHETVSQILINAGADVNTTVNSVNGLYISAAGGHIDDVRRLLRRGMNPSIQTRFLWAPLHWAASIEVVKALVEAGADVNTLSDTRETPLATIGKDPGEIRDYLIQHGAVLNPRRATESRKRSPSSMPSSSTTSGSNKEQTNPTRMGAGLPQSLDSTAFVQPSHPSPIIASSPASSFHSLPFRYSEPALSMWAADGAPYPASPRVNMDSPSITSRPQISMPRVDDDLLLNDPPMPLPRW</sequence>
<evidence type="ECO:0000256" key="3">
    <source>
        <dbReference type="PROSITE-ProRule" id="PRU00023"/>
    </source>
</evidence>
<feature type="repeat" description="ANK" evidence="3">
    <location>
        <begin position="289"/>
        <end position="321"/>
    </location>
</feature>
<proteinExistence type="predicted"/>
<dbReference type="InterPro" id="IPR036770">
    <property type="entry name" value="Ankyrin_rpt-contain_sf"/>
</dbReference>
<keyword evidence="2 3" id="KW-0040">ANK repeat</keyword>
<feature type="domain" description="Clr5" evidence="5">
    <location>
        <begin position="4"/>
        <end position="52"/>
    </location>
</feature>
<reference evidence="6" key="1">
    <citation type="submission" date="2022-07" db="EMBL/GenBank/DDBJ databases">
        <title>Taxonomy of Aspergillus series Nigri: significant species reduction supported by multi-species coalescent approaches.</title>
        <authorList>
            <person name="Bian C."/>
            <person name="Kusuya Y."/>
            <person name="Sklenar F."/>
            <person name="D'hooge E."/>
            <person name="Yaguchi T."/>
            <person name="Takahashi H."/>
            <person name="Hubka V."/>
        </authorList>
    </citation>
    <scope>NUCLEOTIDE SEQUENCE</scope>
    <source>
        <strain evidence="6">CBS 733.88</strain>
    </source>
</reference>
<feature type="compositionally biased region" description="Polar residues" evidence="4">
    <location>
        <begin position="541"/>
        <end position="550"/>
    </location>
</feature>
<evidence type="ECO:0000256" key="1">
    <source>
        <dbReference type="ARBA" id="ARBA00022737"/>
    </source>
</evidence>
<accession>A0A9W5Z1L0</accession>
<comment type="caution">
    <text evidence="6">The sequence shown here is derived from an EMBL/GenBank/DDBJ whole genome shotgun (WGS) entry which is preliminary data.</text>
</comment>
<gene>
    <name evidence="6" type="ORF">AbraCBS73388_001728</name>
</gene>
<dbReference type="PROSITE" id="PS50297">
    <property type="entry name" value="ANK_REP_REGION"/>
    <property type="match status" value="1"/>
</dbReference>
<dbReference type="PANTHER" id="PTHR24123">
    <property type="entry name" value="ANKYRIN REPEAT-CONTAINING"/>
    <property type="match status" value="1"/>
</dbReference>
<feature type="region of interest" description="Disordered" evidence="4">
    <location>
        <begin position="444"/>
        <end position="500"/>
    </location>
</feature>
<feature type="region of interest" description="Disordered" evidence="4">
    <location>
        <begin position="529"/>
        <end position="572"/>
    </location>
</feature>
<dbReference type="SMART" id="SM00248">
    <property type="entry name" value="ANK"/>
    <property type="match status" value="5"/>
</dbReference>
<dbReference type="PANTHER" id="PTHR24123:SF33">
    <property type="entry name" value="PROTEIN HOS4"/>
    <property type="match status" value="1"/>
</dbReference>
<evidence type="ECO:0000313" key="6">
    <source>
        <dbReference type="EMBL" id="GKZ25917.1"/>
    </source>
</evidence>
<evidence type="ECO:0000256" key="4">
    <source>
        <dbReference type="SAM" id="MobiDB-lite"/>
    </source>
</evidence>
<dbReference type="Pfam" id="PF14420">
    <property type="entry name" value="Clr5"/>
    <property type="match status" value="1"/>
</dbReference>
<dbReference type="PROSITE" id="PS50088">
    <property type="entry name" value="ANK_REPEAT"/>
    <property type="match status" value="1"/>
</dbReference>
<feature type="compositionally biased region" description="Polar residues" evidence="4">
    <location>
        <begin position="115"/>
        <end position="153"/>
    </location>
</feature>
<protein>
    <recommendedName>
        <fullName evidence="5">Clr5 domain-containing protein</fullName>
    </recommendedName>
</protein>
<dbReference type="AlphaFoldDB" id="A0A9W5Z1L0"/>
<dbReference type="SUPFAM" id="SSF48403">
    <property type="entry name" value="Ankyrin repeat"/>
    <property type="match status" value="1"/>
</dbReference>
<dbReference type="InterPro" id="IPR051165">
    <property type="entry name" value="Multifunctional_ANK_Repeat"/>
</dbReference>
<feature type="compositionally biased region" description="Low complexity" evidence="4">
    <location>
        <begin position="457"/>
        <end position="469"/>
    </location>
</feature>
<keyword evidence="1" id="KW-0677">Repeat</keyword>
<evidence type="ECO:0000259" key="5">
    <source>
        <dbReference type="Pfam" id="PF14420"/>
    </source>
</evidence>
<evidence type="ECO:0000256" key="2">
    <source>
        <dbReference type="ARBA" id="ARBA00023043"/>
    </source>
</evidence>
<dbReference type="InterPro" id="IPR002110">
    <property type="entry name" value="Ankyrin_rpt"/>
</dbReference>
<evidence type="ECO:0000313" key="7">
    <source>
        <dbReference type="Proteomes" id="UP001143548"/>
    </source>
</evidence>
<dbReference type="Pfam" id="PF12796">
    <property type="entry name" value="Ank_2"/>
    <property type="match status" value="2"/>
</dbReference>
<name>A0A9W5Z1L0_9EURO</name>
<dbReference type="Gene3D" id="1.25.40.20">
    <property type="entry name" value="Ankyrin repeat-containing domain"/>
    <property type="match status" value="1"/>
</dbReference>
<organism evidence="6 7">
    <name type="scientific">Aspergillus brasiliensis</name>
    <dbReference type="NCBI Taxonomy" id="319629"/>
    <lineage>
        <taxon>Eukaryota</taxon>
        <taxon>Fungi</taxon>
        <taxon>Dikarya</taxon>
        <taxon>Ascomycota</taxon>
        <taxon>Pezizomycotina</taxon>
        <taxon>Eurotiomycetes</taxon>
        <taxon>Eurotiomycetidae</taxon>
        <taxon>Eurotiales</taxon>
        <taxon>Aspergillaceae</taxon>
        <taxon>Aspergillus</taxon>
        <taxon>Aspergillus subgen. Circumdati</taxon>
    </lineage>
</organism>
<dbReference type="InterPro" id="IPR025676">
    <property type="entry name" value="Clr5_dom"/>
</dbReference>